<gene>
    <name evidence="2" type="ORF">ENL07_10495</name>
</gene>
<dbReference type="InterPro" id="IPR025399">
    <property type="entry name" value="DUF4372"/>
</dbReference>
<name>A0A7C5HG99_9CHLB</name>
<proteinExistence type="predicted"/>
<dbReference type="Proteomes" id="UP000886058">
    <property type="component" value="Unassembled WGS sequence"/>
</dbReference>
<evidence type="ECO:0000259" key="1">
    <source>
        <dbReference type="Pfam" id="PF14294"/>
    </source>
</evidence>
<organism evidence="2">
    <name type="scientific">Chlorobaculum parvum</name>
    <dbReference type="NCBI Taxonomy" id="274539"/>
    <lineage>
        <taxon>Bacteria</taxon>
        <taxon>Pseudomonadati</taxon>
        <taxon>Chlorobiota</taxon>
        <taxon>Chlorobiia</taxon>
        <taxon>Chlorobiales</taxon>
        <taxon>Chlorobiaceae</taxon>
        <taxon>Chlorobaculum</taxon>
    </lineage>
</organism>
<comment type="caution">
    <text evidence="2">The sequence shown here is derived from an EMBL/GenBank/DDBJ whole genome shotgun (WGS) entry which is preliminary data.</text>
</comment>
<dbReference type="AlphaFoldDB" id="A0A7C5HG99"/>
<reference evidence="2" key="1">
    <citation type="journal article" date="2020" name="mSystems">
        <title>Genome- and Community-Level Interaction Insights into Carbon Utilization and Element Cycling Functions of Hydrothermarchaeota in Hydrothermal Sediment.</title>
        <authorList>
            <person name="Zhou Z."/>
            <person name="Liu Y."/>
            <person name="Xu W."/>
            <person name="Pan J."/>
            <person name="Luo Z.H."/>
            <person name="Li M."/>
        </authorList>
    </citation>
    <scope>NUCLEOTIDE SEQUENCE [LARGE SCALE GENOMIC DNA]</scope>
    <source>
        <strain evidence="2">HyVt-633</strain>
    </source>
</reference>
<dbReference type="EMBL" id="DRSQ01000228">
    <property type="protein sequence ID" value="HHE33021.1"/>
    <property type="molecule type" value="Genomic_DNA"/>
</dbReference>
<protein>
    <submittedName>
        <fullName evidence="2">DUF4372 domain-containing protein</fullName>
    </submittedName>
</protein>
<sequence length="61" mass="7384">MRQVTTILGELLRIFPRYEFEKLEKQYQSNRYTKYFNGWQQLVTLLFAQIDGHDSLRGIET</sequence>
<feature type="domain" description="DUF4372" evidence="1">
    <location>
        <begin position="5"/>
        <end position="60"/>
    </location>
</feature>
<dbReference type="Pfam" id="PF14294">
    <property type="entry name" value="DUF4372"/>
    <property type="match status" value="1"/>
</dbReference>
<accession>A0A7C5HG99</accession>
<feature type="non-terminal residue" evidence="2">
    <location>
        <position position="61"/>
    </location>
</feature>
<evidence type="ECO:0000313" key="2">
    <source>
        <dbReference type="EMBL" id="HHE33021.1"/>
    </source>
</evidence>